<sequence>MVEMLHLHVWGPAFGLPSIDAECLAIIAYFHNVLSSSSWRLIPSNDPAVSPSNLLPALQHEDRWVSGFQPIIEYLTSAAICDGLDETLSSIQRADSVAYSAYLRAHAGPLVDLSLYVSAANWAATTRPAYSSLLTFPLTWTVPTLIRADAIKRAEHLGLADLDTDFDPNGGLHLSAGRDALPETFRRHIPLMTKKTVHEEMTPEQATAIRLFGLTEDCLTVLDDLMKGGDEERPRFFTDAATSPLDCLAFGYLALMQKPAVPRSFLKDWLEPKTPRLHKFVDSMLATITTRGHLPWVTPEPTSVTRFGGRILDSVLRHIPNLGEQYAGEMRHRAEHQKTGLDQRALMLIMGVVLTGLATGYGFQAYRAMQPFGASTQSWKPRRSRTRLSEFGQLGSMLSSAMGPFQPVPSGLDLGARDQGGPNGKLVEVDSEVD</sequence>
<reference evidence="9" key="1">
    <citation type="submission" date="2023-11" db="EMBL/GenBank/DDBJ databases">
        <title>The genome sequences of three competitors of mushroom-forming fungi.</title>
        <authorList>
            <person name="Beijen E."/>
            <person name="Ohm R.A."/>
        </authorList>
    </citation>
    <scope>NUCLEOTIDE SEQUENCE</scope>
    <source>
        <strain evidence="9">CBS 100526</strain>
    </source>
</reference>
<dbReference type="AlphaFoldDB" id="A0AAE1IKA9"/>
<evidence type="ECO:0000256" key="3">
    <source>
        <dbReference type="ARBA" id="ARBA00022787"/>
    </source>
</evidence>
<evidence type="ECO:0000256" key="7">
    <source>
        <dbReference type="SAM" id="MobiDB-lite"/>
    </source>
</evidence>
<evidence type="ECO:0000259" key="8">
    <source>
        <dbReference type="Pfam" id="PF10568"/>
    </source>
</evidence>
<comment type="caution">
    <text evidence="9">The sequence shown here is derived from an EMBL/GenBank/DDBJ whole genome shotgun (WGS) entry which is preliminary data.</text>
</comment>
<accession>A0AAE1IKA9</accession>
<evidence type="ECO:0000256" key="6">
    <source>
        <dbReference type="ARBA" id="ARBA00023136"/>
    </source>
</evidence>
<organism evidence="9 10">
    <name type="scientific">Trichoderma aggressivum f. europaeum</name>
    <dbReference type="NCBI Taxonomy" id="173218"/>
    <lineage>
        <taxon>Eukaryota</taxon>
        <taxon>Fungi</taxon>
        <taxon>Dikarya</taxon>
        <taxon>Ascomycota</taxon>
        <taxon>Pezizomycotina</taxon>
        <taxon>Sordariomycetes</taxon>
        <taxon>Hypocreomycetidae</taxon>
        <taxon>Hypocreales</taxon>
        <taxon>Hypocreaceae</taxon>
        <taxon>Trichoderma</taxon>
    </lineage>
</organism>
<evidence type="ECO:0000256" key="1">
    <source>
        <dbReference type="ARBA" id="ARBA00004294"/>
    </source>
</evidence>
<evidence type="ECO:0000256" key="4">
    <source>
        <dbReference type="ARBA" id="ARBA00022927"/>
    </source>
</evidence>
<dbReference type="GO" id="GO:0007005">
    <property type="term" value="P:mitochondrion organization"/>
    <property type="evidence" value="ECO:0007669"/>
    <property type="project" value="TreeGrafter"/>
</dbReference>
<evidence type="ECO:0000256" key="2">
    <source>
        <dbReference type="ARBA" id="ARBA00022448"/>
    </source>
</evidence>
<dbReference type="CDD" id="cd03078">
    <property type="entry name" value="GST_N_Metaxin1_like"/>
    <property type="match status" value="1"/>
</dbReference>
<dbReference type="GO" id="GO:0001401">
    <property type="term" value="C:SAM complex"/>
    <property type="evidence" value="ECO:0007669"/>
    <property type="project" value="InterPro"/>
</dbReference>
<keyword evidence="3" id="KW-1000">Mitochondrion outer membrane</keyword>
<dbReference type="Pfam" id="PF10568">
    <property type="entry name" value="Tom37"/>
    <property type="match status" value="1"/>
</dbReference>
<dbReference type="PANTHER" id="PTHR12289">
    <property type="entry name" value="METAXIN RELATED"/>
    <property type="match status" value="1"/>
</dbReference>
<dbReference type="RefSeq" id="XP_062760138.1">
    <property type="nucleotide sequence ID" value="XM_062902650.1"/>
</dbReference>
<dbReference type="PANTHER" id="PTHR12289:SF41">
    <property type="entry name" value="FAILED AXON CONNECTIONS-RELATED"/>
    <property type="match status" value="1"/>
</dbReference>
<evidence type="ECO:0000313" key="10">
    <source>
        <dbReference type="Proteomes" id="UP001273209"/>
    </source>
</evidence>
<dbReference type="InterPro" id="IPR019564">
    <property type="entry name" value="Sam37/metaxin_N"/>
</dbReference>
<keyword evidence="2" id="KW-0813">Transport</keyword>
<comment type="subcellular location">
    <subcellularLocation>
        <location evidence="1">Mitochondrion outer membrane</location>
    </subcellularLocation>
</comment>
<keyword evidence="6" id="KW-0472">Membrane</keyword>
<feature type="domain" description="Mitochondrial outer membrane transport complex Sam37/metaxin N-terminal" evidence="8">
    <location>
        <begin position="23"/>
        <end position="147"/>
    </location>
</feature>
<evidence type="ECO:0000256" key="5">
    <source>
        <dbReference type="ARBA" id="ARBA00023128"/>
    </source>
</evidence>
<protein>
    <recommendedName>
        <fullName evidence="8">Mitochondrial outer membrane transport complex Sam37/metaxin N-terminal domain-containing protein</fullName>
    </recommendedName>
</protein>
<name>A0AAE1IKA9_9HYPO</name>
<keyword evidence="4" id="KW-0653">Protein transport</keyword>
<dbReference type="GeneID" id="87923969"/>
<keyword evidence="5" id="KW-0496">Mitochondrion</keyword>
<gene>
    <name evidence="9" type="ORF">Triagg1_914</name>
</gene>
<dbReference type="GO" id="GO:0015031">
    <property type="term" value="P:protein transport"/>
    <property type="evidence" value="ECO:0007669"/>
    <property type="project" value="UniProtKB-KW"/>
</dbReference>
<dbReference type="Proteomes" id="UP001273209">
    <property type="component" value="Unassembled WGS sequence"/>
</dbReference>
<evidence type="ECO:0000313" key="9">
    <source>
        <dbReference type="EMBL" id="KAK4084434.1"/>
    </source>
</evidence>
<keyword evidence="10" id="KW-1185">Reference proteome</keyword>
<proteinExistence type="predicted"/>
<dbReference type="InterPro" id="IPR050931">
    <property type="entry name" value="Mito_Protein_Transport_Metaxin"/>
</dbReference>
<feature type="region of interest" description="Disordered" evidence="7">
    <location>
        <begin position="408"/>
        <end position="434"/>
    </location>
</feature>
<dbReference type="EMBL" id="JAWRVG010000002">
    <property type="protein sequence ID" value="KAK4084434.1"/>
    <property type="molecule type" value="Genomic_DNA"/>
</dbReference>